<evidence type="ECO:0000313" key="3">
    <source>
        <dbReference type="Proteomes" id="UP000190774"/>
    </source>
</evidence>
<protein>
    <submittedName>
        <fullName evidence="2">Uncharacterized protein</fullName>
    </submittedName>
</protein>
<keyword evidence="3" id="KW-1185">Reference proteome</keyword>
<feature type="region of interest" description="Disordered" evidence="1">
    <location>
        <begin position="172"/>
        <end position="194"/>
    </location>
</feature>
<evidence type="ECO:0000313" key="2">
    <source>
        <dbReference type="EMBL" id="SKA75721.1"/>
    </source>
</evidence>
<gene>
    <name evidence="2" type="ORF">SAMN02745166_00059</name>
</gene>
<dbReference type="AlphaFoldDB" id="A0A1T4WGE2"/>
<proteinExistence type="predicted"/>
<evidence type="ECO:0000256" key="1">
    <source>
        <dbReference type="SAM" id="MobiDB-lite"/>
    </source>
</evidence>
<name>A0A1T4WGE2_9BACT</name>
<reference evidence="3" key="1">
    <citation type="submission" date="2017-02" db="EMBL/GenBank/DDBJ databases">
        <authorList>
            <person name="Varghese N."/>
            <person name="Submissions S."/>
        </authorList>
    </citation>
    <scope>NUCLEOTIDE SEQUENCE [LARGE SCALE GENOMIC DNA]</scope>
    <source>
        <strain evidence="3">ATCC 700200</strain>
    </source>
</reference>
<dbReference type="OrthoDB" id="191830at2"/>
<dbReference type="STRING" id="48467.SAMN02745166_00059"/>
<organism evidence="2 3">
    <name type="scientific">Prosthecobacter debontii</name>
    <dbReference type="NCBI Taxonomy" id="48467"/>
    <lineage>
        <taxon>Bacteria</taxon>
        <taxon>Pseudomonadati</taxon>
        <taxon>Verrucomicrobiota</taxon>
        <taxon>Verrucomicrobiia</taxon>
        <taxon>Verrucomicrobiales</taxon>
        <taxon>Verrucomicrobiaceae</taxon>
        <taxon>Prosthecobacter</taxon>
    </lineage>
</organism>
<accession>A0A1T4WGE2</accession>
<dbReference type="EMBL" id="FUYE01000001">
    <property type="protein sequence ID" value="SKA75721.1"/>
    <property type="molecule type" value="Genomic_DNA"/>
</dbReference>
<sequence>MSRLRKLLILAVVVTLSWGLYDGISRYRAHQDAARFAQTQKVMETRQDRATTLPGDEILKHYASPETRPEEDLDMLAHAFSNLMLLVKGDSPFHMGANEEFAAALRGKNRSHLRFVSDSHRAFNPNGQLLDRWGSPLYFHTVSQDRVDIRSAGPDGQMWTDDDLHRHYDGRFMKGEELNPPSLWRTESKPPKGK</sequence>
<dbReference type="RefSeq" id="WP_078811304.1">
    <property type="nucleotide sequence ID" value="NZ_FUYE01000001.1"/>
</dbReference>
<dbReference type="Proteomes" id="UP000190774">
    <property type="component" value="Unassembled WGS sequence"/>
</dbReference>